<dbReference type="Proteomes" id="UP001404104">
    <property type="component" value="Unassembled WGS sequence"/>
</dbReference>
<evidence type="ECO:0000313" key="2">
    <source>
        <dbReference type="Proteomes" id="UP001404104"/>
    </source>
</evidence>
<gene>
    <name evidence="1" type="ORF">ABC969_14305</name>
</gene>
<comment type="caution">
    <text evidence="1">The sequence shown here is derived from an EMBL/GenBank/DDBJ whole genome shotgun (WGS) entry which is preliminary data.</text>
</comment>
<protein>
    <recommendedName>
        <fullName evidence="3">Nitrogen fixation protein</fullName>
    </recommendedName>
</protein>
<organism evidence="1 2">
    <name type="scientific">Sphingomonas qilianensis</name>
    <dbReference type="NCBI Taxonomy" id="1736690"/>
    <lineage>
        <taxon>Bacteria</taxon>
        <taxon>Pseudomonadati</taxon>
        <taxon>Pseudomonadota</taxon>
        <taxon>Alphaproteobacteria</taxon>
        <taxon>Sphingomonadales</taxon>
        <taxon>Sphingomonadaceae</taxon>
        <taxon>Sphingomonas</taxon>
    </lineage>
</organism>
<name>A0ABU9XVJ7_9SPHN</name>
<proteinExistence type="predicted"/>
<evidence type="ECO:0008006" key="3">
    <source>
        <dbReference type="Google" id="ProtNLM"/>
    </source>
</evidence>
<accession>A0ABU9XVJ7</accession>
<keyword evidence="2" id="KW-1185">Reference proteome</keyword>
<sequence>MAEARVFGVVAGTLAEPRIAYLKQRAEITPELRDSLGEIDPTLVFRYSGRCENARCGQFADGQCGLGQRILEQLAPVVSALPSCQIRATCRWHEERGDAICLRCPQVMTRVPPDQTALRSAARAVVAS</sequence>
<dbReference type="RefSeq" id="WP_345865807.1">
    <property type="nucleotide sequence ID" value="NZ_JBDIMF010000006.1"/>
</dbReference>
<evidence type="ECO:0000313" key="1">
    <source>
        <dbReference type="EMBL" id="MEN2787587.1"/>
    </source>
</evidence>
<dbReference type="EMBL" id="JBDIMF010000006">
    <property type="protein sequence ID" value="MEN2787587.1"/>
    <property type="molecule type" value="Genomic_DNA"/>
</dbReference>
<reference evidence="1 2" key="1">
    <citation type="submission" date="2024-05" db="EMBL/GenBank/DDBJ databases">
        <authorList>
            <person name="Liu Q."/>
            <person name="Xin Y.-H."/>
        </authorList>
    </citation>
    <scope>NUCLEOTIDE SEQUENCE [LARGE SCALE GENOMIC DNA]</scope>
    <source>
        <strain evidence="1 2">CGMCC 1.15349</strain>
    </source>
</reference>